<feature type="transmembrane region" description="Helical" evidence="3">
    <location>
        <begin position="255"/>
        <end position="275"/>
    </location>
</feature>
<keyword evidence="3" id="KW-0472">Membrane</keyword>
<dbReference type="PROSITE" id="PS50850">
    <property type="entry name" value="MFS"/>
    <property type="match status" value="1"/>
</dbReference>
<evidence type="ECO:0000259" key="4">
    <source>
        <dbReference type="PROSITE" id="PS50850"/>
    </source>
</evidence>
<evidence type="ECO:0000313" key="7">
    <source>
        <dbReference type="Proteomes" id="UP000659654"/>
    </source>
</evidence>
<keyword evidence="7" id="KW-1185">Reference proteome</keyword>
<proteinExistence type="predicted"/>
<dbReference type="GO" id="GO:0022857">
    <property type="term" value="F:transmembrane transporter activity"/>
    <property type="evidence" value="ECO:0007669"/>
    <property type="project" value="InterPro"/>
</dbReference>
<feature type="transmembrane region" description="Helical" evidence="3">
    <location>
        <begin position="217"/>
        <end position="235"/>
    </location>
</feature>
<evidence type="ECO:0000256" key="2">
    <source>
        <dbReference type="SAM" id="MobiDB-lite"/>
    </source>
</evidence>
<evidence type="ECO:0000313" key="6">
    <source>
        <dbReference type="Proteomes" id="UP000095284"/>
    </source>
</evidence>
<dbReference type="Proteomes" id="UP000095284">
    <property type="component" value="Unplaced"/>
</dbReference>
<dbReference type="InterPro" id="IPR020846">
    <property type="entry name" value="MFS_dom"/>
</dbReference>
<feature type="transmembrane region" description="Helical" evidence="3">
    <location>
        <begin position="120"/>
        <end position="139"/>
    </location>
</feature>
<dbReference type="Proteomes" id="UP000659654">
    <property type="component" value="Unassembled WGS sequence"/>
</dbReference>
<dbReference type="EMBL" id="CAJFDI010000001">
    <property type="protein sequence ID" value="CAD5210865.1"/>
    <property type="molecule type" value="Genomic_DNA"/>
</dbReference>
<comment type="subcellular location">
    <subcellularLocation>
        <location evidence="1">Membrane</location>
        <topology evidence="1">Multi-pass membrane protein</topology>
    </subcellularLocation>
</comment>
<feature type="region of interest" description="Disordered" evidence="2">
    <location>
        <begin position="441"/>
        <end position="468"/>
    </location>
</feature>
<dbReference type="Gene3D" id="1.20.1250.20">
    <property type="entry name" value="MFS general substrate transporter like domains"/>
    <property type="match status" value="2"/>
</dbReference>
<feature type="transmembrane region" description="Helical" evidence="3">
    <location>
        <begin position="32"/>
        <end position="52"/>
    </location>
</feature>
<reference evidence="8" key="1">
    <citation type="submission" date="2016-11" db="UniProtKB">
        <authorList>
            <consortium name="WormBaseParasite"/>
        </authorList>
    </citation>
    <scope>IDENTIFICATION</scope>
</reference>
<reference evidence="5" key="2">
    <citation type="submission" date="2020-09" db="EMBL/GenBank/DDBJ databases">
        <authorList>
            <person name="Kikuchi T."/>
        </authorList>
    </citation>
    <scope>NUCLEOTIDE SEQUENCE</scope>
    <source>
        <strain evidence="5">Ka4C1</strain>
    </source>
</reference>
<evidence type="ECO:0000313" key="8">
    <source>
        <dbReference type="WBParaSite" id="BXY_0911300.1"/>
    </source>
</evidence>
<feature type="compositionally biased region" description="Basic and acidic residues" evidence="2">
    <location>
        <begin position="446"/>
        <end position="462"/>
    </location>
</feature>
<dbReference type="GO" id="GO:0016020">
    <property type="term" value="C:membrane"/>
    <property type="evidence" value="ECO:0007669"/>
    <property type="project" value="UniProtKB-SubCell"/>
</dbReference>
<dbReference type="EMBL" id="CAJFCV020000001">
    <property type="protein sequence ID" value="CAG9087171.1"/>
    <property type="molecule type" value="Genomic_DNA"/>
</dbReference>
<dbReference type="SMR" id="A0A1I7S7X0"/>
<gene>
    <name evidence="5" type="ORF">BXYJ_LOCUS2142</name>
</gene>
<organism evidence="6 8">
    <name type="scientific">Bursaphelenchus xylophilus</name>
    <name type="common">Pinewood nematode worm</name>
    <name type="synonym">Aphelenchoides xylophilus</name>
    <dbReference type="NCBI Taxonomy" id="6326"/>
    <lineage>
        <taxon>Eukaryota</taxon>
        <taxon>Metazoa</taxon>
        <taxon>Ecdysozoa</taxon>
        <taxon>Nematoda</taxon>
        <taxon>Chromadorea</taxon>
        <taxon>Rhabditida</taxon>
        <taxon>Tylenchina</taxon>
        <taxon>Tylenchomorpha</taxon>
        <taxon>Aphelenchoidea</taxon>
        <taxon>Aphelenchoididae</taxon>
        <taxon>Bursaphelenchus</taxon>
    </lineage>
</organism>
<feature type="domain" description="Major facilitator superfamily (MFS) profile" evidence="4">
    <location>
        <begin position="1"/>
        <end position="405"/>
    </location>
</feature>
<dbReference type="OrthoDB" id="2985014at2759"/>
<feature type="transmembrane region" description="Helical" evidence="3">
    <location>
        <begin position="345"/>
        <end position="368"/>
    </location>
</feature>
<feature type="transmembrane region" description="Helical" evidence="3">
    <location>
        <begin position="151"/>
        <end position="171"/>
    </location>
</feature>
<feature type="transmembrane region" description="Helical" evidence="3">
    <location>
        <begin position="380"/>
        <end position="400"/>
    </location>
</feature>
<evidence type="ECO:0000256" key="1">
    <source>
        <dbReference type="ARBA" id="ARBA00004141"/>
    </source>
</evidence>
<dbReference type="WBParaSite" id="BXY_0911300.1">
    <property type="protein sequence ID" value="BXY_0911300.1"/>
    <property type="gene ID" value="BXY_0911300"/>
</dbReference>
<protein>
    <submittedName>
        <fullName evidence="5">(pine wood nematode) hypothetical protein</fullName>
    </submittedName>
    <submittedName>
        <fullName evidence="8">MFS domain-containing protein</fullName>
    </submittedName>
</protein>
<feature type="transmembrane region" description="Helical" evidence="3">
    <location>
        <begin position="59"/>
        <end position="79"/>
    </location>
</feature>
<sequence>MFKDNSTDEPISNGNLTDVVPELLYSEIQKSWLFAAVAMGTLIGTIPLTLLTPIWGMKIIFTIYGLISAGATLIFPLMVPFGFGAVFILRFFQGVAVATSWPAMGAIIAEWATLRKSGTFVAWLSAHLQLAQIFTMPVAGELCESEWSWPALYYLQGTATVICFAIFWWFFEDSPTIHRHVSEKELKTLQKNKLVLIGADNDNHKIPYKEILTDRSVIGILLSLFGATLGFQFFYQYGPVYLNQVQGLDIQNTGFSAAFPFVISMVVKFIVGPFSDNIPYVGDKGRVIIFASVSLYSMGACFITLAFLSAEQKILSRVFFTAAIVSSGMNSVGVSKSCQLISGRFIHFMMALNMVITSVIVLLIPLMVAVFAPNGTAGEWAALFIATGIIVITFTTIFNFTAEAKLRPWAVTSPPSTTEDKGYGNEQYTVPSIAQLNVEALENGEETPKTGDSKRVDEKNDEIPVFTV</sequence>
<keyword evidence="3" id="KW-1133">Transmembrane helix</keyword>
<dbReference type="eggNOG" id="KOG2532">
    <property type="taxonomic scope" value="Eukaryota"/>
</dbReference>
<dbReference type="InterPro" id="IPR036259">
    <property type="entry name" value="MFS_trans_sf"/>
</dbReference>
<evidence type="ECO:0000313" key="5">
    <source>
        <dbReference type="EMBL" id="CAD5210865.1"/>
    </source>
</evidence>
<dbReference type="Proteomes" id="UP000582659">
    <property type="component" value="Unassembled WGS sequence"/>
</dbReference>
<feature type="transmembrane region" description="Helical" evidence="3">
    <location>
        <begin position="85"/>
        <end position="108"/>
    </location>
</feature>
<dbReference type="PANTHER" id="PTHR45757">
    <property type="entry name" value="PROTEIN CBG23364-RELATED"/>
    <property type="match status" value="1"/>
</dbReference>
<name>A0A1I7S7X0_BURXY</name>
<accession>A0A1I7S7X0</accession>
<feature type="transmembrane region" description="Helical" evidence="3">
    <location>
        <begin position="287"/>
        <end position="308"/>
    </location>
</feature>
<keyword evidence="3" id="KW-0812">Transmembrane</keyword>
<dbReference type="AlphaFoldDB" id="A0A1I7S7X0"/>
<dbReference type="Pfam" id="PF07690">
    <property type="entry name" value="MFS_1"/>
    <property type="match status" value="1"/>
</dbReference>
<dbReference type="SUPFAM" id="SSF103473">
    <property type="entry name" value="MFS general substrate transporter"/>
    <property type="match status" value="1"/>
</dbReference>
<dbReference type="InterPro" id="IPR011701">
    <property type="entry name" value="MFS"/>
</dbReference>
<feature type="transmembrane region" description="Helical" evidence="3">
    <location>
        <begin position="314"/>
        <end position="333"/>
    </location>
</feature>
<evidence type="ECO:0000256" key="3">
    <source>
        <dbReference type="SAM" id="Phobius"/>
    </source>
</evidence>
<dbReference type="PANTHER" id="PTHR45757:SF11">
    <property type="entry name" value="MAJOR FACILITATOR SUPERFAMILY (MFS) PROFILE DOMAIN-CONTAINING PROTEIN"/>
    <property type="match status" value="1"/>
</dbReference>